<keyword evidence="3" id="KW-0808">Transferase</keyword>
<evidence type="ECO:0000313" key="8">
    <source>
        <dbReference type="Proteomes" id="UP000179183"/>
    </source>
</evidence>
<sequence>MQKEIHPVKYRKAAILPRVKLFNRVKWLLKEKYHNKPTRQFAKDIQRLKNGEPRDYVIGFVEFLGCKINLSKKPLIPRPETEYWMQKAIDTVSLNLNGRPNFEVKILDIFSGSGCSGVSVMLHVKNTKVVFVDKGKKCIDQIKINCALNKINKKRYKIITSDVFSNVTGKYDYIFANPPYIAKTSQKKIQKSVLLYEPKMALFGGEDGLFYIRKFLKKACGHLVSGGKIYMEFDSIQKFAIEKLINAYQYKNFTFYKDQYNKYRWVVISN</sequence>
<dbReference type="AlphaFoldDB" id="A0A1G2HU24"/>
<dbReference type="EC" id="2.1.1.297" evidence="1"/>
<protein>
    <recommendedName>
        <fullName evidence="1">peptide chain release factor N(5)-glutamine methyltransferase</fullName>
        <ecNumber evidence="1">2.1.1.297</ecNumber>
    </recommendedName>
</protein>
<evidence type="ECO:0000259" key="6">
    <source>
        <dbReference type="Pfam" id="PF05175"/>
    </source>
</evidence>
<dbReference type="InterPro" id="IPR050320">
    <property type="entry name" value="N5-glutamine_MTase"/>
</dbReference>
<evidence type="ECO:0000256" key="5">
    <source>
        <dbReference type="ARBA" id="ARBA00048391"/>
    </source>
</evidence>
<evidence type="ECO:0000256" key="3">
    <source>
        <dbReference type="ARBA" id="ARBA00022679"/>
    </source>
</evidence>
<dbReference type="InterPro" id="IPR004556">
    <property type="entry name" value="HemK-like"/>
</dbReference>
<dbReference type="Proteomes" id="UP000179183">
    <property type="component" value="Unassembled WGS sequence"/>
</dbReference>
<comment type="caution">
    <text evidence="7">The sequence shown here is derived from an EMBL/GenBank/DDBJ whole genome shotgun (WGS) entry which is preliminary data.</text>
</comment>
<keyword evidence="4" id="KW-0949">S-adenosyl-L-methionine</keyword>
<proteinExistence type="predicted"/>
<comment type="catalytic activity">
    <reaction evidence="5">
        <text>L-glutaminyl-[peptide chain release factor] + S-adenosyl-L-methionine = N(5)-methyl-L-glutaminyl-[peptide chain release factor] + S-adenosyl-L-homocysteine + H(+)</text>
        <dbReference type="Rhea" id="RHEA:42896"/>
        <dbReference type="Rhea" id="RHEA-COMP:10271"/>
        <dbReference type="Rhea" id="RHEA-COMP:10272"/>
        <dbReference type="ChEBI" id="CHEBI:15378"/>
        <dbReference type="ChEBI" id="CHEBI:30011"/>
        <dbReference type="ChEBI" id="CHEBI:57856"/>
        <dbReference type="ChEBI" id="CHEBI:59789"/>
        <dbReference type="ChEBI" id="CHEBI:61891"/>
        <dbReference type="EC" id="2.1.1.297"/>
    </reaction>
</comment>
<dbReference type="InterPro" id="IPR029063">
    <property type="entry name" value="SAM-dependent_MTases_sf"/>
</dbReference>
<keyword evidence="2" id="KW-0489">Methyltransferase</keyword>
<dbReference type="Pfam" id="PF05175">
    <property type="entry name" value="MTS"/>
    <property type="match status" value="1"/>
</dbReference>
<dbReference type="SUPFAM" id="SSF53335">
    <property type="entry name" value="S-adenosyl-L-methionine-dependent methyltransferases"/>
    <property type="match status" value="1"/>
</dbReference>
<dbReference type="CDD" id="cd02440">
    <property type="entry name" value="AdoMet_MTases"/>
    <property type="match status" value="1"/>
</dbReference>
<dbReference type="Gene3D" id="3.40.50.150">
    <property type="entry name" value="Vaccinia Virus protein VP39"/>
    <property type="match status" value="1"/>
</dbReference>
<dbReference type="InterPro" id="IPR002052">
    <property type="entry name" value="DNA_methylase_N6_adenine_CS"/>
</dbReference>
<dbReference type="InterPro" id="IPR007848">
    <property type="entry name" value="Small_mtfrase_dom"/>
</dbReference>
<gene>
    <name evidence="7" type="ORF">A3D34_03505</name>
</gene>
<feature type="domain" description="Methyltransferase small" evidence="6">
    <location>
        <begin position="102"/>
        <end position="188"/>
    </location>
</feature>
<organism evidence="7 8">
    <name type="scientific">Candidatus Staskawiczbacteria bacterium RIFCSPHIGHO2_02_FULL_33_16</name>
    <dbReference type="NCBI Taxonomy" id="1802204"/>
    <lineage>
        <taxon>Bacteria</taxon>
        <taxon>Candidatus Staskawicziibacteriota</taxon>
    </lineage>
</organism>
<evidence type="ECO:0000256" key="4">
    <source>
        <dbReference type="ARBA" id="ARBA00022691"/>
    </source>
</evidence>
<dbReference type="GO" id="GO:0102559">
    <property type="term" value="F:peptide chain release factor N(5)-glutamine methyltransferase activity"/>
    <property type="evidence" value="ECO:0007669"/>
    <property type="project" value="UniProtKB-EC"/>
</dbReference>
<dbReference type="PANTHER" id="PTHR18895">
    <property type="entry name" value="HEMK METHYLTRANSFERASE"/>
    <property type="match status" value="1"/>
</dbReference>
<dbReference type="GO" id="GO:0032259">
    <property type="term" value="P:methylation"/>
    <property type="evidence" value="ECO:0007669"/>
    <property type="project" value="UniProtKB-KW"/>
</dbReference>
<dbReference type="GO" id="GO:0003676">
    <property type="term" value="F:nucleic acid binding"/>
    <property type="evidence" value="ECO:0007669"/>
    <property type="project" value="InterPro"/>
</dbReference>
<evidence type="ECO:0000313" key="7">
    <source>
        <dbReference type="EMBL" id="OGZ65731.1"/>
    </source>
</evidence>
<accession>A0A1G2HU24</accession>
<evidence type="ECO:0000256" key="2">
    <source>
        <dbReference type="ARBA" id="ARBA00022603"/>
    </source>
</evidence>
<dbReference type="NCBIfam" id="TIGR00536">
    <property type="entry name" value="hemK_fam"/>
    <property type="match status" value="1"/>
</dbReference>
<evidence type="ECO:0000256" key="1">
    <source>
        <dbReference type="ARBA" id="ARBA00012771"/>
    </source>
</evidence>
<reference evidence="7 8" key="1">
    <citation type="journal article" date="2016" name="Nat. Commun.">
        <title>Thousands of microbial genomes shed light on interconnected biogeochemical processes in an aquifer system.</title>
        <authorList>
            <person name="Anantharaman K."/>
            <person name="Brown C.T."/>
            <person name="Hug L.A."/>
            <person name="Sharon I."/>
            <person name="Castelle C.J."/>
            <person name="Probst A.J."/>
            <person name="Thomas B.C."/>
            <person name="Singh A."/>
            <person name="Wilkins M.J."/>
            <person name="Karaoz U."/>
            <person name="Brodie E.L."/>
            <person name="Williams K.H."/>
            <person name="Hubbard S.S."/>
            <person name="Banfield J.F."/>
        </authorList>
    </citation>
    <scope>NUCLEOTIDE SEQUENCE [LARGE SCALE GENOMIC DNA]</scope>
</reference>
<dbReference type="EMBL" id="MHOQ01000039">
    <property type="protein sequence ID" value="OGZ65731.1"/>
    <property type="molecule type" value="Genomic_DNA"/>
</dbReference>
<dbReference type="PANTHER" id="PTHR18895:SF74">
    <property type="entry name" value="MTRF1L RELEASE FACTOR GLUTAMINE METHYLTRANSFERASE"/>
    <property type="match status" value="1"/>
</dbReference>
<dbReference type="PROSITE" id="PS00092">
    <property type="entry name" value="N6_MTASE"/>
    <property type="match status" value="1"/>
</dbReference>
<name>A0A1G2HU24_9BACT</name>